<accession>A0A841DIH1</accession>
<dbReference type="PROSITE" id="PS51257">
    <property type="entry name" value="PROKAR_LIPOPROTEIN"/>
    <property type="match status" value="1"/>
</dbReference>
<feature type="compositionally biased region" description="Gly residues" evidence="1">
    <location>
        <begin position="233"/>
        <end position="249"/>
    </location>
</feature>
<feature type="compositionally biased region" description="Low complexity" evidence="1">
    <location>
        <begin position="334"/>
        <end position="354"/>
    </location>
</feature>
<feature type="region of interest" description="Disordered" evidence="1">
    <location>
        <begin position="220"/>
        <end position="386"/>
    </location>
</feature>
<proteinExistence type="predicted"/>
<keyword evidence="2" id="KW-0812">Transmembrane</keyword>
<evidence type="ECO:0000256" key="1">
    <source>
        <dbReference type="SAM" id="MobiDB-lite"/>
    </source>
</evidence>
<evidence type="ECO:0000313" key="4">
    <source>
        <dbReference type="EMBL" id="MBB5978934.1"/>
    </source>
</evidence>
<name>A0A841DIH1_9ACTN</name>
<keyword evidence="2" id="KW-1133">Transmembrane helix</keyword>
<feature type="compositionally biased region" description="Low complexity" evidence="1">
    <location>
        <begin position="220"/>
        <end position="232"/>
    </location>
</feature>
<protein>
    <recommendedName>
        <fullName evidence="3">LppM domain-containing protein</fullName>
    </recommendedName>
</protein>
<feature type="compositionally biased region" description="Low complexity" evidence="1">
    <location>
        <begin position="250"/>
        <end position="264"/>
    </location>
</feature>
<feature type="compositionally biased region" description="Low complexity" evidence="1">
    <location>
        <begin position="272"/>
        <end position="322"/>
    </location>
</feature>
<dbReference type="RefSeq" id="WP_184833588.1">
    <property type="nucleotide sequence ID" value="NZ_BAAAVN010000001.1"/>
</dbReference>
<dbReference type="InterPro" id="IPR053807">
    <property type="entry name" value="LppM"/>
</dbReference>
<keyword evidence="2" id="KW-0472">Membrane</keyword>
<evidence type="ECO:0000313" key="5">
    <source>
        <dbReference type="Proteomes" id="UP000558997"/>
    </source>
</evidence>
<feature type="domain" description="LppM" evidence="3">
    <location>
        <begin position="23"/>
        <end position="177"/>
    </location>
</feature>
<reference evidence="4 5" key="1">
    <citation type="submission" date="2020-08" db="EMBL/GenBank/DDBJ databases">
        <title>Sequencing the genomes of 1000 actinobacteria strains.</title>
        <authorList>
            <person name="Klenk H.-P."/>
        </authorList>
    </citation>
    <scope>NUCLEOTIDE SEQUENCE [LARGE SCALE GENOMIC DNA]</scope>
    <source>
        <strain evidence="4 5">DSM 17294</strain>
    </source>
</reference>
<sequence>MMNRVRAAVVVVACLVGLTGCVKLDGDLKVGSNETVSGTMKIGVDKQLLQSSGQSLDKVRQQIESGIKQTTTDGVTCKSFEDGQYVGSNCTFESVPFDKMGSSSGDGVGFRKDGDKVKVTVKAGNLNVPSGGSRPQVNFKITMPGKILEHDDGAKVSGRTATYDSLDKVGNISLTSEAGGGFPAWAIILIVVLVLLIIAAVVFFVLRGRKAKGAQGYGQQFPGQYPGQPGQSGQYGGPGQYQGQQGYGPPGQQYGQPGQYPGQSGQYGGQPGQYPGQQGQPPYSGQPGQSGQGQYPGQPQPGQGQWGPQQGQQPPQQGQQPPQQGPGGWGQQPGQGQQPPQQGQPYGQQPPRQQGGWGQQQGGPPAPQQGQQGGWGPPPKDDDGQA</sequence>
<keyword evidence="5" id="KW-1185">Reference proteome</keyword>
<evidence type="ECO:0000259" key="3">
    <source>
        <dbReference type="Pfam" id="PF21946"/>
    </source>
</evidence>
<comment type="caution">
    <text evidence="4">The sequence shown here is derived from an EMBL/GenBank/DDBJ whole genome shotgun (WGS) entry which is preliminary data.</text>
</comment>
<organism evidence="4 5">
    <name type="scientific">Kribbella solani</name>
    <dbReference type="NCBI Taxonomy" id="236067"/>
    <lineage>
        <taxon>Bacteria</taxon>
        <taxon>Bacillati</taxon>
        <taxon>Actinomycetota</taxon>
        <taxon>Actinomycetes</taxon>
        <taxon>Propionibacteriales</taxon>
        <taxon>Kribbellaceae</taxon>
        <taxon>Kribbella</taxon>
    </lineage>
</organism>
<dbReference type="EMBL" id="JACHNF010000001">
    <property type="protein sequence ID" value="MBB5978934.1"/>
    <property type="molecule type" value="Genomic_DNA"/>
</dbReference>
<gene>
    <name evidence="4" type="ORF">HDA44_002275</name>
</gene>
<dbReference type="Pfam" id="PF21946">
    <property type="entry name" value="LppM"/>
    <property type="match status" value="1"/>
</dbReference>
<dbReference type="Proteomes" id="UP000558997">
    <property type="component" value="Unassembled WGS sequence"/>
</dbReference>
<evidence type="ECO:0000256" key="2">
    <source>
        <dbReference type="SAM" id="Phobius"/>
    </source>
</evidence>
<dbReference type="AlphaFoldDB" id="A0A841DIH1"/>
<feature type="transmembrane region" description="Helical" evidence="2">
    <location>
        <begin position="182"/>
        <end position="206"/>
    </location>
</feature>